<reference evidence="10" key="1">
    <citation type="submission" date="2018-05" db="EMBL/GenBank/DDBJ databases">
        <authorList>
            <person name="Du Z."/>
            <person name="Wang X."/>
        </authorList>
    </citation>
    <scope>NUCLEOTIDE SEQUENCE [LARGE SCALE GENOMIC DNA]</scope>
    <source>
        <strain evidence="10">CQN31</strain>
    </source>
</reference>
<dbReference type="PIRSF" id="PIRSF001430">
    <property type="entry name" value="tRNA_psdUrid_synth"/>
    <property type="match status" value="1"/>
</dbReference>
<dbReference type="PANTHER" id="PTHR11142">
    <property type="entry name" value="PSEUDOURIDYLATE SYNTHASE"/>
    <property type="match status" value="1"/>
</dbReference>
<dbReference type="Pfam" id="PF01416">
    <property type="entry name" value="PseudoU_synth_1"/>
    <property type="match status" value="2"/>
</dbReference>
<comment type="subunit">
    <text evidence="4">Homodimer.</text>
</comment>
<dbReference type="GO" id="GO:0160147">
    <property type="term" value="F:tRNA pseudouridine(38-40) synthase activity"/>
    <property type="evidence" value="ECO:0007669"/>
    <property type="project" value="UniProtKB-EC"/>
</dbReference>
<dbReference type="HAMAP" id="MF_00171">
    <property type="entry name" value="TruA"/>
    <property type="match status" value="1"/>
</dbReference>
<dbReference type="AlphaFoldDB" id="A0A317FFT5"/>
<dbReference type="NCBIfam" id="TIGR00071">
    <property type="entry name" value="hisT_truA"/>
    <property type="match status" value="1"/>
</dbReference>
<evidence type="ECO:0000313" key="10">
    <source>
        <dbReference type="Proteomes" id="UP000245765"/>
    </source>
</evidence>
<name>A0A317FFT5_9PROT</name>
<feature type="domain" description="Pseudouridine synthase I TruA alpha/beta" evidence="8">
    <location>
        <begin position="146"/>
        <end position="247"/>
    </location>
</feature>
<dbReference type="InterPro" id="IPR020095">
    <property type="entry name" value="PsdUridine_synth_TruA_C"/>
</dbReference>
<feature type="domain" description="Pseudouridine synthase I TruA alpha/beta" evidence="8">
    <location>
        <begin position="9"/>
        <end position="105"/>
    </location>
</feature>
<dbReference type="EMBL" id="QGNA01000003">
    <property type="protein sequence ID" value="PWS36468.1"/>
    <property type="molecule type" value="Genomic_DNA"/>
</dbReference>
<evidence type="ECO:0000259" key="8">
    <source>
        <dbReference type="Pfam" id="PF01416"/>
    </source>
</evidence>
<evidence type="ECO:0000256" key="2">
    <source>
        <dbReference type="ARBA" id="ARBA00022694"/>
    </source>
</evidence>
<dbReference type="GO" id="GO:0003723">
    <property type="term" value="F:RNA binding"/>
    <property type="evidence" value="ECO:0007669"/>
    <property type="project" value="InterPro"/>
</dbReference>
<feature type="active site" description="Nucleophile" evidence="4 5">
    <location>
        <position position="53"/>
    </location>
</feature>
<dbReference type="InterPro" id="IPR001406">
    <property type="entry name" value="PsdUridine_synth_TruA"/>
</dbReference>
<evidence type="ECO:0000256" key="5">
    <source>
        <dbReference type="PIRSR" id="PIRSR001430-1"/>
    </source>
</evidence>
<dbReference type="Proteomes" id="UP000245765">
    <property type="component" value="Unassembled WGS sequence"/>
</dbReference>
<dbReference type="EC" id="5.4.99.12" evidence="4"/>
<dbReference type="GO" id="GO:0031119">
    <property type="term" value="P:tRNA pseudouridine synthesis"/>
    <property type="evidence" value="ECO:0007669"/>
    <property type="project" value="UniProtKB-UniRule"/>
</dbReference>
<evidence type="ECO:0000256" key="7">
    <source>
        <dbReference type="RuleBase" id="RU003792"/>
    </source>
</evidence>
<sequence length="253" mass="27795">MPRYALRLEFCGTGFVGWQRQADGLSLQQVIEEAAAPLNRGEPPLATAAGRTDAGVHAEAMVVDLMLAAELPPERVREAINARTAPHPVVALAAARVANDWSARFACTGRAYRYRVMNRSARPALEAGRLWHVKRRLDAEAMHASAQRLLGRHDFSAFRAAACQAKSPLRTLDRLEVSRLGEEVVIVAEARSFLHHQVRNLVGTLVEVGAGKRGVDWPRQLLDGRDRTKAGQTAPAEGLVFVAARYDPEPEWV</sequence>
<dbReference type="Gene3D" id="3.30.70.660">
    <property type="entry name" value="Pseudouridine synthase I, catalytic domain, C-terminal subdomain"/>
    <property type="match status" value="1"/>
</dbReference>
<dbReference type="InterPro" id="IPR020103">
    <property type="entry name" value="PsdUridine_synth_cat_dom_sf"/>
</dbReference>
<dbReference type="RefSeq" id="WP_109871261.1">
    <property type="nucleotide sequence ID" value="NZ_QGNA01000003.1"/>
</dbReference>
<evidence type="ECO:0000313" key="9">
    <source>
        <dbReference type="EMBL" id="PWS36468.1"/>
    </source>
</evidence>
<gene>
    <name evidence="4" type="primary">truA</name>
    <name evidence="9" type="ORF">DFH01_15060</name>
</gene>
<dbReference type="CDD" id="cd02570">
    <property type="entry name" value="PseudoU_synth_EcTruA"/>
    <property type="match status" value="1"/>
</dbReference>
<dbReference type="OrthoDB" id="9811823at2"/>
<evidence type="ECO:0000256" key="6">
    <source>
        <dbReference type="PIRSR" id="PIRSR001430-2"/>
    </source>
</evidence>
<comment type="function">
    <text evidence="4">Formation of pseudouridine at positions 38, 39 and 40 in the anticodon stem and loop of transfer RNAs.</text>
</comment>
<evidence type="ECO:0000256" key="4">
    <source>
        <dbReference type="HAMAP-Rule" id="MF_00171"/>
    </source>
</evidence>
<proteinExistence type="inferred from homology"/>
<dbReference type="SUPFAM" id="SSF55120">
    <property type="entry name" value="Pseudouridine synthase"/>
    <property type="match status" value="1"/>
</dbReference>
<organism evidence="9 10">
    <name type="scientific">Falsiroseomonas bella</name>
    <dbReference type="NCBI Taxonomy" id="2184016"/>
    <lineage>
        <taxon>Bacteria</taxon>
        <taxon>Pseudomonadati</taxon>
        <taxon>Pseudomonadota</taxon>
        <taxon>Alphaproteobacteria</taxon>
        <taxon>Acetobacterales</taxon>
        <taxon>Roseomonadaceae</taxon>
        <taxon>Falsiroseomonas</taxon>
    </lineage>
</organism>
<keyword evidence="3 4" id="KW-0413">Isomerase</keyword>
<comment type="caution">
    <text evidence="9">The sequence shown here is derived from an EMBL/GenBank/DDBJ whole genome shotgun (WGS) entry which is preliminary data.</text>
</comment>
<dbReference type="InterPro" id="IPR020094">
    <property type="entry name" value="TruA/RsuA/RluB/E/F_N"/>
</dbReference>
<evidence type="ECO:0000256" key="3">
    <source>
        <dbReference type="ARBA" id="ARBA00023235"/>
    </source>
</evidence>
<comment type="similarity">
    <text evidence="1 4 7">Belongs to the tRNA pseudouridine synthase TruA family.</text>
</comment>
<comment type="catalytic activity">
    <reaction evidence="4 7">
        <text>uridine(38/39/40) in tRNA = pseudouridine(38/39/40) in tRNA</text>
        <dbReference type="Rhea" id="RHEA:22376"/>
        <dbReference type="Rhea" id="RHEA-COMP:10085"/>
        <dbReference type="Rhea" id="RHEA-COMP:10087"/>
        <dbReference type="ChEBI" id="CHEBI:65314"/>
        <dbReference type="ChEBI" id="CHEBI:65315"/>
        <dbReference type="EC" id="5.4.99.12"/>
    </reaction>
</comment>
<evidence type="ECO:0000256" key="1">
    <source>
        <dbReference type="ARBA" id="ARBA00009375"/>
    </source>
</evidence>
<feature type="binding site" evidence="4 6">
    <location>
        <position position="112"/>
    </location>
    <ligand>
        <name>substrate</name>
    </ligand>
</feature>
<comment type="caution">
    <text evidence="4">Lacks conserved residue(s) required for the propagation of feature annotation.</text>
</comment>
<dbReference type="Gene3D" id="3.30.70.580">
    <property type="entry name" value="Pseudouridine synthase I, catalytic domain, N-terminal subdomain"/>
    <property type="match status" value="1"/>
</dbReference>
<protein>
    <recommendedName>
        <fullName evidence="4">tRNA pseudouridine synthase A</fullName>
        <ecNumber evidence="4">5.4.99.12</ecNumber>
    </recommendedName>
    <alternativeName>
        <fullName evidence="4">tRNA pseudouridine(38-40) synthase</fullName>
    </alternativeName>
    <alternativeName>
        <fullName evidence="4">tRNA pseudouridylate synthase I</fullName>
    </alternativeName>
    <alternativeName>
        <fullName evidence="4">tRNA-uridine isomerase I</fullName>
    </alternativeName>
</protein>
<keyword evidence="2 4" id="KW-0819">tRNA processing</keyword>
<accession>A0A317FFT5</accession>
<dbReference type="PANTHER" id="PTHR11142:SF0">
    <property type="entry name" value="TRNA PSEUDOURIDINE SYNTHASE-LIKE 1"/>
    <property type="match status" value="1"/>
</dbReference>
<keyword evidence="10" id="KW-1185">Reference proteome</keyword>
<dbReference type="InterPro" id="IPR020097">
    <property type="entry name" value="PsdUridine_synth_TruA_a/b_dom"/>
</dbReference>